<dbReference type="GO" id="GO:0003700">
    <property type="term" value="F:DNA-binding transcription factor activity"/>
    <property type="evidence" value="ECO:0007669"/>
    <property type="project" value="InterPro"/>
</dbReference>
<reference evidence="3" key="1">
    <citation type="submission" date="2013-06" db="EMBL/GenBank/DDBJ databases">
        <title>Reactivating head regrowth in a regeneration deficient planarian species.</title>
        <authorList>
            <person name="Liu S.-Y."/>
            <person name="Brandl H."/>
            <person name="Henry I."/>
            <person name="Rink J."/>
        </authorList>
    </citation>
    <scope>NUCLEOTIDE SEQUENCE</scope>
</reference>
<evidence type="ECO:0000259" key="2">
    <source>
        <dbReference type="PROSITE" id="PS50217"/>
    </source>
</evidence>
<dbReference type="InterPro" id="IPR004827">
    <property type="entry name" value="bZIP"/>
</dbReference>
<dbReference type="InterPro" id="IPR046347">
    <property type="entry name" value="bZIP_sf"/>
</dbReference>
<dbReference type="AlphaFoldDB" id="T1DFA5"/>
<organism evidence="3">
    <name type="scientific">Dendrocoelum lacteum</name>
    <dbReference type="NCBI Taxonomy" id="27895"/>
    <lineage>
        <taxon>Eukaryota</taxon>
        <taxon>Metazoa</taxon>
        <taxon>Spiralia</taxon>
        <taxon>Lophotrochozoa</taxon>
        <taxon>Platyhelminthes</taxon>
        <taxon>Rhabditophora</taxon>
        <taxon>Seriata</taxon>
        <taxon>Tricladida</taxon>
        <taxon>Continenticola</taxon>
        <taxon>Planarioidea</taxon>
        <taxon>Dendrocoelidae</taxon>
        <taxon>Dendrocoelum</taxon>
    </lineage>
</organism>
<evidence type="ECO:0000313" key="3">
    <source>
        <dbReference type="EMBL" id="JAA92636.1"/>
    </source>
</evidence>
<dbReference type="PROSITE" id="PS00036">
    <property type="entry name" value="BZIP_BASIC"/>
    <property type="match status" value="1"/>
</dbReference>
<feature type="domain" description="BZIP" evidence="2">
    <location>
        <begin position="154"/>
        <end position="212"/>
    </location>
</feature>
<feature type="region of interest" description="Disordered" evidence="1">
    <location>
        <begin position="111"/>
        <end position="146"/>
    </location>
</feature>
<dbReference type="EMBL" id="GAKU01000001">
    <property type="protein sequence ID" value="JAA92636.1"/>
    <property type="molecule type" value="mRNA"/>
</dbReference>
<feature type="compositionally biased region" description="Low complexity" evidence="1">
    <location>
        <begin position="116"/>
        <end position="143"/>
    </location>
</feature>
<evidence type="ECO:0000256" key="1">
    <source>
        <dbReference type="SAM" id="MobiDB-lite"/>
    </source>
</evidence>
<dbReference type="SUPFAM" id="SSF57959">
    <property type="entry name" value="Leucine zipper domain"/>
    <property type="match status" value="1"/>
</dbReference>
<accession>T1DFA5</accession>
<protein>
    <submittedName>
        <fullName evidence="3">1-Jun</fullName>
    </submittedName>
</protein>
<name>T1DFA5_9PLAT</name>
<dbReference type="Gene3D" id="1.20.5.170">
    <property type="match status" value="1"/>
</dbReference>
<dbReference type="PROSITE" id="PS50217">
    <property type="entry name" value="BZIP"/>
    <property type="match status" value="1"/>
</dbReference>
<sequence length="224" mass="25615">MDGCTLKTKPSTLQLNEGWRGPTRGLQLTPSTPTVISSLQDVTPTNFKYSLLDTPDKDDVARAFSRHYKSIEDQYQRYESYKSYDNNNNYFTLDLLNCDDDMNGIGEIERPQQATSTCSSDVHSSSSSSGNKLSSSSYNDSSSGVPDVLKLTAKKRERNRLAAEKCRLKKQRKIKDLENEKRLRVQENNKLLEIVTKRTEKIRNLQIFYNKLINGEIKPQPCYN</sequence>
<proteinExistence type="evidence at transcript level"/>